<proteinExistence type="predicted"/>
<dbReference type="SUPFAM" id="SSF55961">
    <property type="entry name" value="Bet v1-like"/>
    <property type="match status" value="1"/>
</dbReference>
<evidence type="ECO:0000313" key="1">
    <source>
        <dbReference type="EMBL" id="NCJ08309.1"/>
    </source>
</evidence>
<accession>A0A8K2A015</accession>
<comment type="caution">
    <text evidence="1">The sequence shown here is derived from an EMBL/GenBank/DDBJ whole genome shotgun (WGS) entry which is preliminary data.</text>
</comment>
<keyword evidence="2" id="KW-1185">Reference proteome</keyword>
<name>A0A8K2A015_9CYAN</name>
<gene>
    <name evidence="1" type="ORF">GS597_17710</name>
</gene>
<sequence>MFNLGHQRRRTLRWPLSKTYRAISNAPVDQTWQMIVNLADVSWHPLLRRTNVPYGLMPKPGLIYEAVSALLPLPFRIFVERVNPQQLLSVRILAVPGVEERVTYQIQSEANGTFISYSIMLRGWLAPLAWSLLQNRAAKVAEHLALAAEAEGLSAVSGYLRGSKTGRRPSRHNTQFDL</sequence>
<dbReference type="AlphaFoldDB" id="A0A8K2A015"/>
<dbReference type="Proteomes" id="UP000607397">
    <property type="component" value="Unassembled WGS sequence"/>
</dbReference>
<dbReference type="EMBL" id="WVIC01000047">
    <property type="protein sequence ID" value="NCJ08309.1"/>
    <property type="molecule type" value="Genomic_DNA"/>
</dbReference>
<evidence type="ECO:0000313" key="2">
    <source>
        <dbReference type="Proteomes" id="UP000607397"/>
    </source>
</evidence>
<reference evidence="1" key="1">
    <citation type="submission" date="2019-12" db="EMBL/GenBank/DDBJ databases">
        <title>High-Quality draft genome sequences of three cyanobacteria isolated from the limestone walls of the Old Cathedral of Coimbra.</title>
        <authorList>
            <person name="Tiago I."/>
            <person name="Soares F."/>
            <person name="Portugal A."/>
        </authorList>
    </citation>
    <scope>NUCLEOTIDE SEQUENCE [LARGE SCALE GENOMIC DNA]</scope>
    <source>
        <strain evidence="1">C</strain>
    </source>
</reference>
<protein>
    <submittedName>
        <fullName evidence="1">SRPBCC family protein</fullName>
    </submittedName>
</protein>
<organism evidence="1 2">
    <name type="scientific">Petrachloros mirabilis ULC683</name>
    <dbReference type="NCBI Taxonomy" id="2781853"/>
    <lineage>
        <taxon>Bacteria</taxon>
        <taxon>Bacillati</taxon>
        <taxon>Cyanobacteriota</taxon>
        <taxon>Cyanophyceae</taxon>
        <taxon>Synechococcales</taxon>
        <taxon>Petrachlorosaceae</taxon>
        <taxon>Petrachloros</taxon>
        <taxon>Petrachloros mirabilis</taxon>
    </lineage>
</organism>